<dbReference type="RefSeq" id="XP_009057631.1">
    <property type="nucleotide sequence ID" value="XM_009059383.1"/>
</dbReference>
<feature type="transmembrane region" description="Helical" evidence="6">
    <location>
        <begin position="53"/>
        <end position="70"/>
    </location>
</feature>
<dbReference type="CTD" id="20239375"/>
<dbReference type="OMA" id="FICAFAI"/>
<keyword evidence="4 6" id="KW-1133">Transmembrane helix</keyword>
<comment type="similarity">
    <text evidence="2">Belongs to the DRAM/TMEM150 family.</text>
</comment>
<evidence type="ECO:0000256" key="4">
    <source>
        <dbReference type="ARBA" id="ARBA00022989"/>
    </source>
</evidence>
<dbReference type="PANTHER" id="PTHR21324">
    <property type="entry name" value="FASTING-INDUCIBLE INTEGRAL MEMBRANE PROTEIN TM6P1-RELATED"/>
    <property type="match status" value="1"/>
</dbReference>
<feature type="transmembrane region" description="Helical" evidence="6">
    <location>
        <begin position="6"/>
        <end position="32"/>
    </location>
</feature>
<comment type="subcellular location">
    <subcellularLocation>
        <location evidence="1">Endomembrane system</location>
        <topology evidence="1">Multi-pass membrane protein</topology>
    </subcellularLocation>
</comment>
<feature type="domain" description="CWH43-like N-terminal" evidence="7">
    <location>
        <begin position="9"/>
        <end position="132"/>
    </location>
</feature>
<proteinExistence type="inferred from homology"/>
<evidence type="ECO:0000313" key="9">
    <source>
        <dbReference type="Proteomes" id="UP000030746"/>
    </source>
</evidence>
<keyword evidence="5 6" id="KW-0472">Membrane</keyword>
<evidence type="ECO:0000256" key="1">
    <source>
        <dbReference type="ARBA" id="ARBA00004127"/>
    </source>
</evidence>
<dbReference type="GeneID" id="20239375"/>
<dbReference type="InterPro" id="IPR050911">
    <property type="entry name" value="DRAM/TMEM150_Autophagy_Mod"/>
</dbReference>
<dbReference type="GO" id="GO:0012505">
    <property type="term" value="C:endomembrane system"/>
    <property type="evidence" value="ECO:0007669"/>
    <property type="project" value="UniProtKB-SubCell"/>
</dbReference>
<name>V4A4D5_LOTGI</name>
<dbReference type="HOGENOM" id="CLU_059992_2_2_1"/>
<protein>
    <recommendedName>
        <fullName evidence="7">CWH43-like N-terminal domain-containing protein</fullName>
    </recommendedName>
</protein>
<evidence type="ECO:0000256" key="5">
    <source>
        <dbReference type="ARBA" id="ARBA00023136"/>
    </source>
</evidence>
<feature type="transmembrane region" description="Helical" evidence="6">
    <location>
        <begin position="163"/>
        <end position="185"/>
    </location>
</feature>
<evidence type="ECO:0000256" key="3">
    <source>
        <dbReference type="ARBA" id="ARBA00022692"/>
    </source>
</evidence>
<dbReference type="PANTHER" id="PTHR21324:SF2">
    <property type="entry name" value="EG:22E5.9 PROTEIN"/>
    <property type="match status" value="1"/>
</dbReference>
<organism evidence="8 9">
    <name type="scientific">Lottia gigantea</name>
    <name type="common">Giant owl limpet</name>
    <dbReference type="NCBI Taxonomy" id="225164"/>
    <lineage>
        <taxon>Eukaryota</taxon>
        <taxon>Metazoa</taxon>
        <taxon>Spiralia</taxon>
        <taxon>Lophotrochozoa</taxon>
        <taxon>Mollusca</taxon>
        <taxon>Gastropoda</taxon>
        <taxon>Patellogastropoda</taxon>
        <taxon>Lottioidea</taxon>
        <taxon>Lottiidae</taxon>
        <taxon>Lottia</taxon>
    </lineage>
</organism>
<dbReference type="Pfam" id="PF10277">
    <property type="entry name" value="Frag1"/>
    <property type="match status" value="1"/>
</dbReference>
<sequence length="224" mass="25380">MGFTYRGHYILIVITAFFPITCFTSYTIAVLLDHVHALFPYISDTGTRAPESCVFGFFLGIYALLTARAIRLRYQQVYYHYGDSNRRALLILNKVAFITGWAAALGIYMVANFQETNVLAVHLIGAFLAFIVDKVLIFATIASKLQPDDPLKWGPGVKGYTEHVISTFLEWVVAFIATAFFLTFAKEFHKFEIKGEELNFLDIGSNFELNGKEENSVINEEIKY</sequence>
<accession>V4A4D5</accession>
<keyword evidence="3 6" id="KW-0812">Transmembrane</keyword>
<reference evidence="8 9" key="1">
    <citation type="journal article" date="2013" name="Nature">
        <title>Insights into bilaterian evolution from three spiralian genomes.</title>
        <authorList>
            <person name="Simakov O."/>
            <person name="Marletaz F."/>
            <person name="Cho S.J."/>
            <person name="Edsinger-Gonzales E."/>
            <person name="Havlak P."/>
            <person name="Hellsten U."/>
            <person name="Kuo D.H."/>
            <person name="Larsson T."/>
            <person name="Lv J."/>
            <person name="Arendt D."/>
            <person name="Savage R."/>
            <person name="Osoegawa K."/>
            <person name="de Jong P."/>
            <person name="Grimwood J."/>
            <person name="Chapman J.A."/>
            <person name="Shapiro H."/>
            <person name="Aerts A."/>
            <person name="Otillar R.P."/>
            <person name="Terry A.Y."/>
            <person name="Boore J.L."/>
            <person name="Grigoriev I.V."/>
            <person name="Lindberg D.R."/>
            <person name="Seaver E.C."/>
            <person name="Weisblat D.A."/>
            <person name="Putnam N.H."/>
            <person name="Rokhsar D.S."/>
        </authorList>
    </citation>
    <scope>NUCLEOTIDE SEQUENCE [LARGE SCALE GENOMIC DNA]</scope>
</reference>
<evidence type="ECO:0000256" key="2">
    <source>
        <dbReference type="ARBA" id="ARBA00006565"/>
    </source>
</evidence>
<evidence type="ECO:0000259" key="7">
    <source>
        <dbReference type="Pfam" id="PF10277"/>
    </source>
</evidence>
<dbReference type="EMBL" id="KB202237">
    <property type="protein sequence ID" value="ESO91562.1"/>
    <property type="molecule type" value="Genomic_DNA"/>
</dbReference>
<dbReference type="AlphaFoldDB" id="V4A4D5"/>
<gene>
    <name evidence="8" type="ORF">LOTGIDRAFT_163286</name>
</gene>
<keyword evidence="9" id="KW-1185">Reference proteome</keyword>
<dbReference type="Proteomes" id="UP000030746">
    <property type="component" value="Unassembled WGS sequence"/>
</dbReference>
<dbReference type="OrthoDB" id="191706at2759"/>
<evidence type="ECO:0000313" key="8">
    <source>
        <dbReference type="EMBL" id="ESO91562.1"/>
    </source>
</evidence>
<dbReference type="InterPro" id="IPR019402">
    <property type="entry name" value="CWH43_N"/>
</dbReference>
<dbReference type="KEGG" id="lgi:LOTGIDRAFT_163286"/>
<feature type="transmembrane region" description="Helical" evidence="6">
    <location>
        <begin position="90"/>
        <end position="111"/>
    </location>
</feature>
<feature type="transmembrane region" description="Helical" evidence="6">
    <location>
        <begin position="118"/>
        <end position="143"/>
    </location>
</feature>
<evidence type="ECO:0000256" key="6">
    <source>
        <dbReference type="SAM" id="Phobius"/>
    </source>
</evidence>